<dbReference type="OrthoDB" id="5978275at2759"/>
<reference evidence="1" key="1">
    <citation type="submission" date="2020-04" db="EMBL/GenBank/DDBJ databases">
        <authorList>
            <person name="Alioto T."/>
            <person name="Alioto T."/>
            <person name="Gomez Garrido J."/>
        </authorList>
    </citation>
    <scope>NUCLEOTIDE SEQUENCE</scope>
    <source>
        <strain evidence="1">A484AB</strain>
    </source>
</reference>
<organism evidence="1 2">
    <name type="scientific">Paramuricea clavata</name>
    <name type="common">Red gorgonian</name>
    <name type="synonym">Violescent sea-whip</name>
    <dbReference type="NCBI Taxonomy" id="317549"/>
    <lineage>
        <taxon>Eukaryota</taxon>
        <taxon>Metazoa</taxon>
        <taxon>Cnidaria</taxon>
        <taxon>Anthozoa</taxon>
        <taxon>Octocorallia</taxon>
        <taxon>Malacalcyonacea</taxon>
        <taxon>Plexauridae</taxon>
        <taxon>Paramuricea</taxon>
    </lineage>
</organism>
<comment type="caution">
    <text evidence="1">The sequence shown here is derived from an EMBL/GenBank/DDBJ whole genome shotgun (WGS) entry which is preliminary data.</text>
</comment>
<name>A0A6S7GEB3_PARCT</name>
<dbReference type="PANTHER" id="PTHR13627">
    <property type="entry name" value="FUKUTIN RELATED PROTEIN"/>
    <property type="match status" value="1"/>
</dbReference>
<proteinExistence type="predicted"/>
<keyword evidence="2" id="KW-1185">Reference proteome</keyword>
<dbReference type="PANTHER" id="PTHR13627:SF34">
    <property type="entry name" value="RIBITOL-5-PHOSPHATE TRANSFERASE"/>
    <property type="match status" value="1"/>
</dbReference>
<dbReference type="Proteomes" id="UP001152795">
    <property type="component" value="Unassembled WGS sequence"/>
</dbReference>
<accession>A0A6S7GEB3</accession>
<protein>
    <submittedName>
        <fullName evidence="1">Uncharacterized protein</fullName>
    </submittedName>
</protein>
<sequence>MARRAYTTFLCLSFFLCVIVALQLVNHFVMVRNADTECNCDTKFSEEKRRDAERKSTLTVKKSKKLDEYVSGMLELLGDMNEMEQAELGTNFRRLYEVLQDIKETKNGIRNTRKLKEQFIPSPKSKGSSTQEVCPEKFLGTTLTYGYPFFRKGFATLNCSQFVPMKELVTVVFDDVYTSTITPPAYQRVLKGIKKYYPKMNVVYITKKKPDDVEKIKSNVKIVEVKDDTKQGEMWDTALHEVNTKYVMVAQHLTEFDDDINLKRLVRILSEQPDVTFASAAYRTRNGHWDMGCLQSMFQNWTLTLQGGYYMSFWDCVVCEFTPGPWLARTKEVMELQFDRTLDFGVFYDLFWKIKKQKKIAVSCPDIMFNIDRTKVGDEKFVAFASKHDIKKIVEPNNQVRWYGCRHGVKHKRGSSCRKHKGLGVPPCDLENLADAVKLIMRECENAGLYCELQMGTLLGAVKFNKVLPWERDADLTFLTANYSAIQKLGKKFQAAGYSFSPHKNSLWCCVDGRQAGGEISMSADGWSVVLYGQHLMESEILATRGEAPTKIDFAGQMVTVVRNPGLFARNRYGTNLYRHQEHWLDRGKQSGWHFYDPGKFEGCPNEQHSGCLSQYSIDGNMQFDKNICPCTYQAPQR</sequence>
<dbReference type="AlphaFoldDB" id="A0A6S7GEB3"/>
<evidence type="ECO:0000313" key="1">
    <source>
        <dbReference type="EMBL" id="CAB3987702.1"/>
    </source>
</evidence>
<gene>
    <name evidence="1" type="ORF">PACLA_8A076864</name>
</gene>
<evidence type="ECO:0000313" key="2">
    <source>
        <dbReference type="Proteomes" id="UP001152795"/>
    </source>
</evidence>
<dbReference type="InterPro" id="IPR052613">
    <property type="entry name" value="LicD_transferase"/>
</dbReference>
<dbReference type="EMBL" id="CACRXK020001218">
    <property type="protein sequence ID" value="CAB3987702.1"/>
    <property type="molecule type" value="Genomic_DNA"/>
</dbReference>